<dbReference type="PANTHER" id="PTHR47619:SF1">
    <property type="entry name" value="EXODEOXYRIBONUCLEASE WALJ"/>
    <property type="match status" value="1"/>
</dbReference>
<name>A0A075LMT6_9BACI</name>
<dbReference type="InterPro" id="IPR036866">
    <property type="entry name" value="RibonucZ/Hydroxyglut_hydro"/>
</dbReference>
<dbReference type="InterPro" id="IPR058121">
    <property type="entry name" value="WalJ/YycJ"/>
</dbReference>
<organism evidence="2 3">
    <name type="scientific">Terribacillus saccharophilus</name>
    <dbReference type="NCBI Taxonomy" id="361277"/>
    <lineage>
        <taxon>Bacteria</taxon>
        <taxon>Bacillati</taxon>
        <taxon>Bacillota</taxon>
        <taxon>Bacilli</taxon>
        <taxon>Bacillales</taxon>
        <taxon>Bacillaceae</taxon>
        <taxon>Terribacillus</taxon>
    </lineage>
</organism>
<dbReference type="EMBL" id="CP008876">
    <property type="protein sequence ID" value="AIF67277.1"/>
    <property type="molecule type" value="Genomic_DNA"/>
</dbReference>
<gene>
    <name evidence="2" type="ORF">GZ22_11915</name>
</gene>
<dbReference type="OrthoDB" id="9781189at2"/>
<proteinExistence type="predicted"/>
<dbReference type="KEGG" id="tap:GZ22_11915"/>
<reference evidence="2 3" key="1">
    <citation type="submission" date="2014-07" db="EMBL/GenBank/DDBJ databases">
        <title>Complete genome sequence of a moderately halophilic bacterium Terribacillus aidingensis MP602, isolated from Cryptomeria fortunei in Tianmu mountain in China.</title>
        <authorList>
            <person name="Wang Y."/>
            <person name="Lu P."/>
            <person name="Zhang L."/>
        </authorList>
    </citation>
    <scope>NUCLEOTIDE SEQUENCE [LARGE SCALE GENOMIC DNA]</scope>
    <source>
        <strain evidence="2 3">MP602</strain>
    </source>
</reference>
<dbReference type="AlphaFoldDB" id="A0A075LMT6"/>
<dbReference type="InterPro" id="IPR001279">
    <property type="entry name" value="Metallo-B-lactamas"/>
</dbReference>
<accession>A0A075LMT6</accession>
<dbReference type="Pfam" id="PF00753">
    <property type="entry name" value="Lactamase_B"/>
    <property type="match status" value="1"/>
</dbReference>
<dbReference type="RefSeq" id="WP_038562650.1">
    <property type="nucleotide sequence ID" value="NZ_CP008876.1"/>
</dbReference>
<protein>
    <submittedName>
        <fullName evidence="2">Metallohydrolase</fullName>
    </submittedName>
</protein>
<evidence type="ECO:0000313" key="2">
    <source>
        <dbReference type="EMBL" id="AIF67277.1"/>
    </source>
</evidence>
<dbReference type="Proteomes" id="UP000027980">
    <property type="component" value="Chromosome"/>
</dbReference>
<dbReference type="InterPro" id="IPR052533">
    <property type="entry name" value="WalJ/YycJ-like"/>
</dbReference>
<evidence type="ECO:0000259" key="1">
    <source>
        <dbReference type="SMART" id="SM00849"/>
    </source>
</evidence>
<evidence type="ECO:0000313" key="3">
    <source>
        <dbReference type="Proteomes" id="UP000027980"/>
    </source>
</evidence>
<dbReference type="GeneID" id="34220086"/>
<dbReference type="CDD" id="cd07733">
    <property type="entry name" value="YycJ-like_MBL-fold"/>
    <property type="match status" value="1"/>
</dbReference>
<dbReference type="HOGENOM" id="CLU_073253_0_0_9"/>
<dbReference type="PANTHER" id="PTHR47619">
    <property type="entry name" value="METALLO-HYDROLASE YYCJ-RELATED"/>
    <property type="match status" value="1"/>
</dbReference>
<dbReference type="Gene3D" id="3.60.15.10">
    <property type="entry name" value="Ribonuclease Z/Hydroxyacylglutathione hydrolase-like"/>
    <property type="match status" value="1"/>
</dbReference>
<dbReference type="SUPFAM" id="SSF56281">
    <property type="entry name" value="Metallo-hydrolase/oxidoreductase"/>
    <property type="match status" value="1"/>
</dbReference>
<sequence length="265" mass="29601">MTLSFSVLASGSSGNAFFIGTEKERILVDAGLTGKELQRLLEESGIDPASLTKILVTHEHSDHIKGLGVAARKFDLPIYANEKTWKAMENSIGKISLDHKFIFNMEETKTFGDMDVQSFGVSHDAAEPMFYAFHHEGKKVALVTDTGYVSDRVKKIVEKADAYIFEANHDVSMLQMGAYPWNVKRRILGDLGHVSNEDSALALTDLIDNNTKRIYLAHLSRDNNMKDLARLAVGNILQERGFDLNKHIELHDTDPKTPTPIFQIV</sequence>
<dbReference type="SMART" id="SM00849">
    <property type="entry name" value="Lactamase_B"/>
    <property type="match status" value="1"/>
</dbReference>
<feature type="domain" description="Metallo-beta-lactamase" evidence="1">
    <location>
        <begin position="13"/>
        <end position="218"/>
    </location>
</feature>
<dbReference type="GO" id="GO:0016787">
    <property type="term" value="F:hydrolase activity"/>
    <property type="evidence" value="ECO:0007669"/>
    <property type="project" value="UniProtKB-KW"/>
</dbReference>